<sequence>MFLLKFDIRMRVPRKLIILLFVQSSRAKTVTYDFNVTWVTANPDGLHLRKVVEINGQWPLPVIEVEKGDRIVANVYNGLGDKDTSIHWHNMFHNTTNNIKVPTMVTQYGHRQALIMHDKDAYFNDMYDDKFTLTMVNTTGAEPVPNSLLVNDTQGLINIGAFVGMYFYIEDHSFTIVEMNGVYTDPTEADLYIAVARRYSIIVTTENSTEKNYSIVTAADSSLLGVVEPNLQLNHTSWLEYKSTTDHPQAVMTISDFSYLTPPKMPILYSVLSSGDLATNPTAYGGYTHPMVLEHNQVVEIVLNNGDTCSHPFHPHGHNFQVINRYPSYADGFFNYADSDDPDTYVPANHSSFPAYPARRDTFVILLQGYFVARFVADNPGRTTVPDEHWAAGAAGNVSDKGNAAGNTEDLLLDLTGQNKQFAWLPAGFTARGTVTIVFSCISAVLGLGFITFYGMSGLPAPERAQEKEKSEDSSDGRAKPSGSGPLTGQ</sequence>
<reference evidence="8 9" key="1">
    <citation type="submission" date="2019-04" db="EMBL/GenBank/DDBJ databases">
        <title>Friends and foes A comparative genomics study of 23 Aspergillus species from section Flavi.</title>
        <authorList>
            <consortium name="DOE Joint Genome Institute"/>
            <person name="Kjaerbolling I."/>
            <person name="Vesth T."/>
            <person name="Frisvad J.C."/>
            <person name="Nybo J.L."/>
            <person name="Theobald S."/>
            <person name="Kildgaard S."/>
            <person name="Isbrandt T."/>
            <person name="Kuo A."/>
            <person name="Sato A."/>
            <person name="Lyhne E.K."/>
            <person name="Kogle M.E."/>
            <person name="Wiebenga A."/>
            <person name="Kun R.S."/>
            <person name="Lubbers R.J."/>
            <person name="Makela M.R."/>
            <person name="Barry K."/>
            <person name="Chovatia M."/>
            <person name="Clum A."/>
            <person name="Daum C."/>
            <person name="Haridas S."/>
            <person name="He G."/>
            <person name="LaButti K."/>
            <person name="Lipzen A."/>
            <person name="Mondo S."/>
            <person name="Riley R."/>
            <person name="Salamov A."/>
            <person name="Simmons B.A."/>
            <person name="Magnuson J.K."/>
            <person name="Henrissat B."/>
            <person name="Mortensen U.H."/>
            <person name="Larsen T.O."/>
            <person name="Devries R.P."/>
            <person name="Grigoriev I.V."/>
            <person name="Machida M."/>
            <person name="Baker S.E."/>
            <person name="Andersen M.R."/>
        </authorList>
    </citation>
    <scope>NUCLEOTIDE SEQUENCE [LARGE SCALE GENOMIC DNA]</scope>
    <source>
        <strain evidence="8 9">CBS 117626</strain>
    </source>
</reference>
<dbReference type="Pfam" id="PF07731">
    <property type="entry name" value="Cu-oxidase_2"/>
    <property type="match status" value="1"/>
</dbReference>
<keyword evidence="9" id="KW-1185">Reference proteome</keyword>
<feature type="domain" description="Plastocyanin-like" evidence="7">
    <location>
        <begin position="35"/>
        <end position="99"/>
    </location>
</feature>
<keyword evidence="2" id="KW-0186">Copper</keyword>
<dbReference type="GO" id="GO:0033215">
    <property type="term" value="P:reductive iron assimilation"/>
    <property type="evidence" value="ECO:0007669"/>
    <property type="project" value="TreeGrafter"/>
</dbReference>
<dbReference type="Gene3D" id="2.60.40.420">
    <property type="entry name" value="Cupredoxins - blue copper proteins"/>
    <property type="match status" value="3"/>
</dbReference>
<dbReference type="InterPro" id="IPR001117">
    <property type="entry name" value="Cu-oxidase_2nd"/>
</dbReference>
<dbReference type="InterPro" id="IPR011706">
    <property type="entry name" value="Cu-oxidase_C"/>
</dbReference>
<keyword evidence="4" id="KW-0812">Transmembrane</keyword>
<dbReference type="AlphaFoldDB" id="A0A5N6UZQ5"/>
<dbReference type="PANTHER" id="PTHR11709:SF361">
    <property type="entry name" value="IRON TRANSPORT MULTICOPPER OXIDASE FET3"/>
    <property type="match status" value="1"/>
</dbReference>
<dbReference type="Proteomes" id="UP000326950">
    <property type="component" value="Unassembled WGS sequence"/>
</dbReference>
<feature type="domain" description="Plastocyanin-like" evidence="5">
    <location>
        <begin position="156"/>
        <end position="242"/>
    </location>
</feature>
<accession>A0A5N6UZQ5</accession>
<dbReference type="GO" id="GO:0033573">
    <property type="term" value="C:high-affinity iron permease complex"/>
    <property type="evidence" value="ECO:0007669"/>
    <property type="project" value="TreeGrafter"/>
</dbReference>
<name>A0A5N6UZQ5_ASPTM</name>
<protein>
    <submittedName>
        <fullName evidence="8">Cupredoxin</fullName>
    </submittedName>
</protein>
<dbReference type="EMBL" id="ML738610">
    <property type="protein sequence ID" value="KAE8164178.1"/>
    <property type="molecule type" value="Genomic_DNA"/>
</dbReference>
<evidence type="ECO:0000259" key="7">
    <source>
        <dbReference type="Pfam" id="PF07732"/>
    </source>
</evidence>
<dbReference type="SUPFAM" id="SSF49503">
    <property type="entry name" value="Cupredoxins"/>
    <property type="match status" value="3"/>
</dbReference>
<feature type="region of interest" description="Disordered" evidence="3">
    <location>
        <begin position="462"/>
        <end position="490"/>
    </location>
</feature>
<dbReference type="GO" id="GO:0004322">
    <property type="term" value="F:ferroxidase activity"/>
    <property type="evidence" value="ECO:0007669"/>
    <property type="project" value="TreeGrafter"/>
</dbReference>
<evidence type="ECO:0000313" key="9">
    <source>
        <dbReference type="Proteomes" id="UP000326950"/>
    </source>
</evidence>
<dbReference type="InterPro" id="IPR045087">
    <property type="entry name" value="Cu-oxidase_fam"/>
</dbReference>
<evidence type="ECO:0000259" key="5">
    <source>
        <dbReference type="Pfam" id="PF00394"/>
    </source>
</evidence>
<evidence type="ECO:0000256" key="1">
    <source>
        <dbReference type="ARBA" id="ARBA00010609"/>
    </source>
</evidence>
<keyword evidence="4" id="KW-1133">Transmembrane helix</keyword>
<feature type="domain" description="Plastocyanin-like" evidence="6">
    <location>
        <begin position="261"/>
        <end position="382"/>
    </location>
</feature>
<dbReference type="InterPro" id="IPR011707">
    <property type="entry name" value="Cu-oxidase-like_N"/>
</dbReference>
<organism evidence="8 9">
    <name type="scientific">Aspergillus tamarii</name>
    <dbReference type="NCBI Taxonomy" id="41984"/>
    <lineage>
        <taxon>Eukaryota</taxon>
        <taxon>Fungi</taxon>
        <taxon>Dikarya</taxon>
        <taxon>Ascomycota</taxon>
        <taxon>Pezizomycotina</taxon>
        <taxon>Eurotiomycetes</taxon>
        <taxon>Eurotiomycetidae</taxon>
        <taxon>Eurotiales</taxon>
        <taxon>Aspergillaceae</taxon>
        <taxon>Aspergillus</taxon>
        <taxon>Aspergillus subgen. Circumdati</taxon>
    </lineage>
</organism>
<keyword evidence="4" id="KW-0472">Membrane</keyword>
<comment type="similarity">
    <text evidence="1">Belongs to the multicopper oxidase family.</text>
</comment>
<evidence type="ECO:0000256" key="3">
    <source>
        <dbReference type="SAM" id="MobiDB-lite"/>
    </source>
</evidence>
<dbReference type="InterPro" id="IPR008972">
    <property type="entry name" value="Cupredoxin"/>
</dbReference>
<feature type="compositionally biased region" description="Basic and acidic residues" evidence="3">
    <location>
        <begin position="464"/>
        <end position="479"/>
    </location>
</feature>
<evidence type="ECO:0000256" key="4">
    <source>
        <dbReference type="SAM" id="Phobius"/>
    </source>
</evidence>
<evidence type="ECO:0000313" key="8">
    <source>
        <dbReference type="EMBL" id="KAE8164178.1"/>
    </source>
</evidence>
<dbReference type="GO" id="GO:0010106">
    <property type="term" value="P:cellular response to iron ion starvation"/>
    <property type="evidence" value="ECO:0007669"/>
    <property type="project" value="TreeGrafter"/>
</dbReference>
<proteinExistence type="inferred from homology"/>
<dbReference type="Pfam" id="PF00394">
    <property type="entry name" value="Cu-oxidase"/>
    <property type="match status" value="1"/>
</dbReference>
<evidence type="ECO:0000259" key="6">
    <source>
        <dbReference type="Pfam" id="PF07731"/>
    </source>
</evidence>
<gene>
    <name evidence="8" type="ORF">BDV40DRAFT_311090</name>
</gene>
<feature type="transmembrane region" description="Helical" evidence="4">
    <location>
        <begin position="435"/>
        <end position="456"/>
    </location>
</feature>
<dbReference type="Pfam" id="PF07732">
    <property type="entry name" value="Cu-oxidase_3"/>
    <property type="match status" value="1"/>
</dbReference>
<dbReference type="PANTHER" id="PTHR11709">
    <property type="entry name" value="MULTI-COPPER OXIDASE"/>
    <property type="match status" value="1"/>
</dbReference>
<dbReference type="OrthoDB" id="2121828at2759"/>
<dbReference type="GO" id="GO:0005507">
    <property type="term" value="F:copper ion binding"/>
    <property type="evidence" value="ECO:0007669"/>
    <property type="project" value="InterPro"/>
</dbReference>
<evidence type="ECO:0000256" key="2">
    <source>
        <dbReference type="ARBA" id="ARBA00023008"/>
    </source>
</evidence>